<dbReference type="InterPro" id="IPR039426">
    <property type="entry name" value="TonB-dep_rcpt-like"/>
</dbReference>
<evidence type="ECO:0000313" key="13">
    <source>
        <dbReference type="Proteomes" id="UP000660024"/>
    </source>
</evidence>
<dbReference type="PANTHER" id="PTHR30069:SF29">
    <property type="entry name" value="HEMOGLOBIN AND HEMOGLOBIN-HAPTOGLOBIN-BINDING PROTEIN 1-RELATED"/>
    <property type="match status" value="1"/>
</dbReference>
<evidence type="ECO:0000256" key="3">
    <source>
        <dbReference type="ARBA" id="ARBA00022452"/>
    </source>
</evidence>
<keyword evidence="6 8" id="KW-0472">Membrane</keyword>
<feature type="domain" description="TonB-dependent receptor plug" evidence="10">
    <location>
        <begin position="142"/>
        <end position="224"/>
    </location>
</feature>
<accession>A0ABS1BG24</accession>
<dbReference type="InterPro" id="IPR036942">
    <property type="entry name" value="Beta-barrel_TonB_sf"/>
</dbReference>
<feature type="signal peptide" evidence="9">
    <location>
        <begin position="1"/>
        <end position="19"/>
    </location>
</feature>
<dbReference type="InterPro" id="IPR041700">
    <property type="entry name" value="OMP_b-brl_3"/>
</dbReference>
<dbReference type="Gene3D" id="2.170.130.10">
    <property type="entry name" value="TonB-dependent receptor, plug domain"/>
    <property type="match status" value="1"/>
</dbReference>
<dbReference type="InterPro" id="IPR008969">
    <property type="entry name" value="CarboxyPept-like_regulatory"/>
</dbReference>
<dbReference type="PROSITE" id="PS52016">
    <property type="entry name" value="TONB_DEPENDENT_REC_3"/>
    <property type="match status" value="1"/>
</dbReference>
<evidence type="ECO:0000256" key="2">
    <source>
        <dbReference type="ARBA" id="ARBA00022448"/>
    </source>
</evidence>
<dbReference type="RefSeq" id="WP_200584579.1">
    <property type="nucleotide sequence ID" value="NZ_JAEHFY010000003.1"/>
</dbReference>
<keyword evidence="12" id="KW-0675">Receptor</keyword>
<reference evidence="12 13" key="1">
    <citation type="submission" date="2020-12" db="EMBL/GenBank/DDBJ databases">
        <title>Bacterial novel species Pedobacter sp. SD-b isolated from soil.</title>
        <authorList>
            <person name="Jung H.-Y."/>
        </authorList>
    </citation>
    <scope>NUCLEOTIDE SEQUENCE [LARGE SCALE GENOMIC DNA]</scope>
    <source>
        <strain evidence="12 13">SD-b</strain>
    </source>
</reference>
<dbReference type="Gene3D" id="2.40.170.20">
    <property type="entry name" value="TonB-dependent receptor, beta-barrel domain"/>
    <property type="match status" value="1"/>
</dbReference>
<comment type="similarity">
    <text evidence="8">Belongs to the TonB-dependent receptor family.</text>
</comment>
<dbReference type="InterPro" id="IPR012910">
    <property type="entry name" value="Plug_dom"/>
</dbReference>
<evidence type="ECO:0000256" key="8">
    <source>
        <dbReference type="PROSITE-ProRule" id="PRU01360"/>
    </source>
</evidence>
<dbReference type="Pfam" id="PF13620">
    <property type="entry name" value="CarboxypepD_reg"/>
    <property type="match status" value="1"/>
</dbReference>
<evidence type="ECO:0000259" key="10">
    <source>
        <dbReference type="Pfam" id="PF07715"/>
    </source>
</evidence>
<dbReference type="SUPFAM" id="SSF49464">
    <property type="entry name" value="Carboxypeptidase regulatory domain-like"/>
    <property type="match status" value="1"/>
</dbReference>
<keyword evidence="13" id="KW-1185">Reference proteome</keyword>
<dbReference type="InterPro" id="IPR037066">
    <property type="entry name" value="Plug_dom_sf"/>
</dbReference>
<evidence type="ECO:0000256" key="9">
    <source>
        <dbReference type="SAM" id="SignalP"/>
    </source>
</evidence>
<evidence type="ECO:0000259" key="11">
    <source>
        <dbReference type="Pfam" id="PF14905"/>
    </source>
</evidence>
<dbReference type="EMBL" id="JAEHFY010000003">
    <property type="protein sequence ID" value="MBK0381793.1"/>
    <property type="molecule type" value="Genomic_DNA"/>
</dbReference>
<comment type="subcellular location">
    <subcellularLocation>
        <location evidence="1 8">Cell outer membrane</location>
        <topology evidence="1 8">Multi-pass membrane protein</topology>
    </subcellularLocation>
</comment>
<evidence type="ECO:0000256" key="1">
    <source>
        <dbReference type="ARBA" id="ARBA00004571"/>
    </source>
</evidence>
<keyword evidence="3 8" id="KW-1134">Transmembrane beta strand</keyword>
<dbReference type="Gene3D" id="2.60.40.1120">
    <property type="entry name" value="Carboxypeptidase-like, regulatory domain"/>
    <property type="match status" value="1"/>
</dbReference>
<dbReference type="Pfam" id="PF14905">
    <property type="entry name" value="OMP_b-brl_3"/>
    <property type="match status" value="1"/>
</dbReference>
<organism evidence="12 13">
    <name type="scientific">Pedobacter segetis</name>
    <dbReference type="NCBI Taxonomy" id="2793069"/>
    <lineage>
        <taxon>Bacteria</taxon>
        <taxon>Pseudomonadati</taxon>
        <taxon>Bacteroidota</taxon>
        <taxon>Sphingobacteriia</taxon>
        <taxon>Sphingobacteriales</taxon>
        <taxon>Sphingobacteriaceae</taxon>
        <taxon>Pedobacter</taxon>
    </lineage>
</organism>
<dbReference type="PANTHER" id="PTHR30069">
    <property type="entry name" value="TONB-DEPENDENT OUTER MEMBRANE RECEPTOR"/>
    <property type="match status" value="1"/>
</dbReference>
<keyword evidence="5 9" id="KW-0732">Signal</keyword>
<gene>
    <name evidence="12" type="ORF">I5M32_02370</name>
</gene>
<evidence type="ECO:0000313" key="12">
    <source>
        <dbReference type="EMBL" id="MBK0381793.1"/>
    </source>
</evidence>
<keyword evidence="2 8" id="KW-0813">Transport</keyword>
<dbReference type="Pfam" id="PF07715">
    <property type="entry name" value="Plug"/>
    <property type="match status" value="1"/>
</dbReference>
<dbReference type="Proteomes" id="UP000660024">
    <property type="component" value="Unassembled WGS sequence"/>
</dbReference>
<evidence type="ECO:0000256" key="6">
    <source>
        <dbReference type="ARBA" id="ARBA00023136"/>
    </source>
</evidence>
<keyword evidence="4 8" id="KW-0812">Transmembrane</keyword>
<name>A0ABS1BG24_9SPHI</name>
<evidence type="ECO:0000256" key="4">
    <source>
        <dbReference type="ARBA" id="ARBA00022692"/>
    </source>
</evidence>
<keyword evidence="7 8" id="KW-0998">Cell outer membrane</keyword>
<feature type="domain" description="Outer membrane protein beta-barrel" evidence="11">
    <location>
        <begin position="381"/>
        <end position="794"/>
    </location>
</feature>
<comment type="caution">
    <text evidence="12">The sequence shown here is derived from an EMBL/GenBank/DDBJ whole genome shotgun (WGS) entry which is preliminary data.</text>
</comment>
<protein>
    <submittedName>
        <fullName evidence="12">TonB-dependent receptor</fullName>
    </submittedName>
</protein>
<evidence type="ECO:0000256" key="7">
    <source>
        <dbReference type="ARBA" id="ARBA00023237"/>
    </source>
</evidence>
<feature type="chain" id="PRO_5046698629" evidence="9">
    <location>
        <begin position="20"/>
        <end position="815"/>
    </location>
</feature>
<dbReference type="SUPFAM" id="SSF56935">
    <property type="entry name" value="Porins"/>
    <property type="match status" value="1"/>
</dbReference>
<sequence>MMKYTFLAFALFFSISLKAQKIGKISGAVIDSASHTPIDYASIGLYKTGSNKPIDGVVTNEKGEFTIGNINLGEYKVTIDFIGYKRKTIDNLKLTEQDNQVILGKVILISSSKLLKSVTVTANAPIIQNKIDKIVYNAENDLTSQGGVATDVLKKVPQVSVDIDGNVQLLGSSGVKFLINGKPSSIFGSSVADALQSIPANQIKSVEVISSPGAKYDAAGTAGIINIILKKNNAYGINGSINLSAGTRRNNGSLNLGAKRGSFGINTYFNGNNQPNTTSLNGLNRNSFFADTTNNLIQDGNSKINRGGIRTGLGLDWDINKKNNISASASYNSYNYDNQNFNNQNIKTFKGNQLLNSEASLLNANNHFNERSVDLSLAYKKTFKKADEELNIETNASLGNSSSSFNQNQSLLNLNPFSGLKSNNQGANNEVEINLDYTYPLNDNFVLETGAKTIINHINSNALVYSLDNNSQEFAPNLSQTNSLDYKRNIYAAYVSGTYKLLGYLDVKSGLRYERTFSDAYYSQVGKINIDPYNTFAPSIVIAHNFANKNSLKLSYSYRIERPDYEDLNPFLDLSDPRNASTGNPSLKPEIGNNFEFGFNKNYKKGGNLNISLFFRHNDQDIKSYSTFYPSYVVGDSTYKNLTLSTRLNIGQEIREGISISGSIPFGSKLTVRPNMYIANQNVIDKYTGGPNINGFRARINLNASYEFNPNFSGEMFGSYNAPENSIQGKRPSFLFYNLALREQILKKKGSIGFTATNPFNKYIRQETTINASNSIKTSYRQIPFRSFGLTFAYRFGKLDFKKDDPNNSLPAGLN</sequence>
<proteinExistence type="inferred from homology"/>
<evidence type="ECO:0000256" key="5">
    <source>
        <dbReference type="ARBA" id="ARBA00022729"/>
    </source>
</evidence>